<organism evidence="1 2">
    <name type="scientific">Methylobacterium longum</name>
    <dbReference type="NCBI Taxonomy" id="767694"/>
    <lineage>
        <taxon>Bacteria</taxon>
        <taxon>Pseudomonadati</taxon>
        <taxon>Pseudomonadota</taxon>
        <taxon>Alphaproteobacteria</taxon>
        <taxon>Hyphomicrobiales</taxon>
        <taxon>Methylobacteriaceae</taxon>
        <taxon>Methylobacterium</taxon>
    </lineage>
</organism>
<evidence type="ECO:0000313" key="1">
    <source>
        <dbReference type="EMBL" id="MDN3572369.1"/>
    </source>
</evidence>
<keyword evidence="2" id="KW-1185">Reference proteome</keyword>
<dbReference type="Proteomes" id="UP001244297">
    <property type="component" value="Unassembled WGS sequence"/>
</dbReference>
<name>A0ABT8ASQ2_9HYPH</name>
<protein>
    <submittedName>
        <fullName evidence="1">Uncharacterized protein</fullName>
    </submittedName>
</protein>
<reference evidence="2" key="1">
    <citation type="journal article" date="2019" name="Int. J. Syst. Evol. Microbiol.">
        <title>The Global Catalogue of Microorganisms (GCM) 10K type strain sequencing project: providing services to taxonomists for standard genome sequencing and annotation.</title>
        <authorList>
            <consortium name="The Broad Institute Genomics Platform"/>
            <consortium name="The Broad Institute Genome Sequencing Center for Infectious Disease"/>
            <person name="Wu L."/>
            <person name="Ma J."/>
        </authorList>
    </citation>
    <scope>NUCLEOTIDE SEQUENCE [LARGE SCALE GENOMIC DNA]</scope>
    <source>
        <strain evidence="2">CECT 7806</strain>
    </source>
</reference>
<sequence length="80" mass="8816">MTHAEIGRLTDETIRLSVRLGETAGLLMVAMQYAWLDGWVQGCRQATAGAEEMLEQQARTNRLVRQGVPIKAAARGLHLV</sequence>
<gene>
    <name evidence="1" type="ORF">QWZ18_17275</name>
</gene>
<proteinExistence type="predicted"/>
<dbReference type="EMBL" id="JAUFPT010000058">
    <property type="protein sequence ID" value="MDN3572369.1"/>
    <property type="molecule type" value="Genomic_DNA"/>
</dbReference>
<evidence type="ECO:0000313" key="2">
    <source>
        <dbReference type="Proteomes" id="UP001244297"/>
    </source>
</evidence>
<dbReference type="RefSeq" id="WP_238285074.1">
    <property type="nucleotide sequence ID" value="NZ_BPQS01000002.1"/>
</dbReference>
<comment type="caution">
    <text evidence="1">The sequence shown here is derived from an EMBL/GenBank/DDBJ whole genome shotgun (WGS) entry which is preliminary data.</text>
</comment>
<accession>A0ABT8ASQ2</accession>